<dbReference type="EMBL" id="CP023564">
    <property type="protein sequence ID" value="ATG53763.1"/>
    <property type="molecule type" value="Genomic_DNA"/>
</dbReference>
<dbReference type="InterPro" id="IPR007345">
    <property type="entry name" value="Polysacch_pyruvyl_Trfase"/>
</dbReference>
<proteinExistence type="predicted"/>
<dbReference type="KEGG" id="bgg:CFK41_02455"/>
<feature type="domain" description="PAS" evidence="1">
    <location>
        <begin position="287"/>
        <end position="327"/>
    </location>
</feature>
<keyword evidence="3" id="KW-1185">Reference proteome</keyword>
<dbReference type="Pfam" id="PF13524">
    <property type="entry name" value="Glyco_trans_1_2"/>
    <property type="match status" value="1"/>
</dbReference>
<name>A0A291GU59_9MICO</name>
<dbReference type="Proteomes" id="UP000217889">
    <property type="component" value="Chromosome"/>
</dbReference>
<reference evidence="2 3" key="1">
    <citation type="journal article" date="2014" name="Int. J. Syst. Evol. Microbiol.">
        <title>Brachybacterium ginsengisoli sp. nov., isolated from soil of a ginseng field.</title>
        <authorList>
            <person name="Hoang V.A."/>
            <person name="Kim Y.J."/>
            <person name="Nguyen N.L."/>
            <person name="Yang D.C."/>
        </authorList>
    </citation>
    <scope>NUCLEOTIDE SEQUENCE [LARGE SCALE GENOMIC DNA]</scope>
    <source>
        <strain evidence="2 3">DCY80</strain>
    </source>
</reference>
<gene>
    <name evidence="2" type="ORF">CFK41_02455</name>
</gene>
<dbReference type="PANTHER" id="PTHR36836">
    <property type="entry name" value="COLANIC ACID BIOSYNTHESIS PROTEIN WCAK"/>
    <property type="match status" value="1"/>
</dbReference>
<dbReference type="Pfam" id="PF04230">
    <property type="entry name" value="PS_pyruv_trans"/>
    <property type="match status" value="1"/>
</dbReference>
<dbReference type="OrthoDB" id="7019976at2"/>
<protein>
    <recommendedName>
        <fullName evidence="1">PAS domain-containing protein</fullName>
    </recommendedName>
</protein>
<organism evidence="2 3">
    <name type="scientific">Brachybacterium ginsengisoli</name>
    <dbReference type="NCBI Taxonomy" id="1331682"/>
    <lineage>
        <taxon>Bacteria</taxon>
        <taxon>Bacillati</taxon>
        <taxon>Actinomycetota</taxon>
        <taxon>Actinomycetes</taxon>
        <taxon>Micrococcales</taxon>
        <taxon>Dermabacteraceae</taxon>
        <taxon>Brachybacterium</taxon>
    </lineage>
</organism>
<dbReference type="InterPro" id="IPR000014">
    <property type="entry name" value="PAS"/>
</dbReference>
<dbReference type="AlphaFoldDB" id="A0A291GU59"/>
<evidence type="ECO:0000259" key="1">
    <source>
        <dbReference type="PROSITE" id="PS50112"/>
    </source>
</evidence>
<evidence type="ECO:0000313" key="3">
    <source>
        <dbReference type="Proteomes" id="UP000217889"/>
    </source>
</evidence>
<accession>A0A291GU59</accession>
<dbReference type="PROSITE" id="PS50112">
    <property type="entry name" value="PAS"/>
    <property type="match status" value="1"/>
</dbReference>
<dbReference type="InterPro" id="IPR055259">
    <property type="entry name" value="YkvP/CgeB_Glyco_trans-like"/>
</dbReference>
<dbReference type="RefSeq" id="WP_096798242.1">
    <property type="nucleotide sequence ID" value="NZ_CP023564.1"/>
</dbReference>
<sequence length="951" mass="105032">MNQNIERLRRELQDKIFDQGFHWKILFIGTSVNGTTDIVSSLSRSLRNLGHHVLDLDTSRHRVLENPLRRQGGMGPVYVSYDKIKQTVDAFEPQVIVCCAGGLTFTEEDAQKLKDRGIVLVGITLSDPDVFPSIRDHQHVFDVHTTNATAAMPMYREAGMHNTVYFPFGIDRGFVTQEIPEDPAFEADVICLGHATNRPDRNEMMVALDRKFDVKTYGRGWEIPDSITVGGQEMVQALKGGKIHVNFPLTRAGFINIKCGVFESAGQGRMVATGRFEEMEQFFTYGEEIIGYEDEEDLSRQIEYYLANPEEYERVAENGFRRIINDHLYEHRWMYLLDILRDLGDGPDVEVGPERLAQIKETLSVSYPRAKKVILSGFYGARNLGDEMILRSISSRLREADPAIQVSVAAESPTRVEAAHGLQAFDRKSHTIAGYQVKSASAVLLGGGGLWHDYTFERGGGLPALFTGGTISMAGFGILPMMGKVLDIPFHVVGLGVGPLTDPYARRTVKFLASQADSIYVRDPESADLLRSLPVDEERLTVGPDSVYAIDLDEVEPQVPDEVRRLREEGYTVVGLNLRPWAQEDMLAVALRVRDALVDLAAQLAERGEKLAVVALPMQAGDRMDRGAIGQVTRRLPKSIPSVFVDRQGELSLAEYLGALEGCHAVLAMRLHAGLIAHRVGVPVVGLCYDPKVYRHFAEVDRVDDGLDLTAASSQISERLRLAVTDGLSERSQELVRDHARDARAALDISVQAVAATPAVPAVYEVPAENEAPVRRRAVPRTDVGAYFQGFTASQQGLDDMKLPGNPHLRAGLQRIDLALESEMPKAGMTISQSGRMELVDRRATSVDLVIHSRWHNPRAIGRVYLEVRIGSKILRQDLAVSGEPIELNFRTSGDGSIPVEVKVSVEADTFKARSWTPATTVGLEITGSRRLASAKEELLIASRGDVRSAG</sequence>
<evidence type="ECO:0000313" key="2">
    <source>
        <dbReference type="EMBL" id="ATG53763.1"/>
    </source>
</evidence>
<dbReference type="PANTHER" id="PTHR36836:SF1">
    <property type="entry name" value="COLANIC ACID BIOSYNTHESIS PROTEIN WCAK"/>
    <property type="match status" value="1"/>
</dbReference>